<evidence type="ECO:0000256" key="2">
    <source>
        <dbReference type="ARBA" id="ARBA00022448"/>
    </source>
</evidence>
<evidence type="ECO:0000256" key="9">
    <source>
        <dbReference type="RuleBase" id="RU003357"/>
    </source>
</evidence>
<dbReference type="PROSITE" id="PS52016">
    <property type="entry name" value="TONB_DEPENDENT_REC_3"/>
    <property type="match status" value="1"/>
</dbReference>
<dbReference type="Proteomes" id="UP000190888">
    <property type="component" value="Unassembled WGS sequence"/>
</dbReference>
<keyword evidence="14" id="KW-1185">Reference proteome</keyword>
<dbReference type="GO" id="GO:0009279">
    <property type="term" value="C:cell outer membrane"/>
    <property type="evidence" value="ECO:0007669"/>
    <property type="project" value="UniProtKB-SubCell"/>
</dbReference>
<evidence type="ECO:0000256" key="8">
    <source>
        <dbReference type="PROSITE-ProRule" id="PRU01360"/>
    </source>
</evidence>
<comment type="similarity">
    <text evidence="8 9">Belongs to the TonB-dependent receptor family.</text>
</comment>
<feature type="signal peptide" evidence="10">
    <location>
        <begin position="1"/>
        <end position="16"/>
    </location>
</feature>
<keyword evidence="7 8" id="KW-0998">Cell outer membrane</keyword>
<evidence type="ECO:0000256" key="1">
    <source>
        <dbReference type="ARBA" id="ARBA00004571"/>
    </source>
</evidence>
<dbReference type="STRING" id="413434.SAMN04488132_102369"/>
<evidence type="ECO:0000256" key="10">
    <source>
        <dbReference type="SAM" id="SignalP"/>
    </source>
</evidence>
<dbReference type="EMBL" id="FUWH01000002">
    <property type="protein sequence ID" value="SJZ51078.1"/>
    <property type="molecule type" value="Genomic_DNA"/>
</dbReference>
<evidence type="ECO:0000256" key="7">
    <source>
        <dbReference type="ARBA" id="ARBA00023237"/>
    </source>
</evidence>
<evidence type="ECO:0000256" key="6">
    <source>
        <dbReference type="ARBA" id="ARBA00023136"/>
    </source>
</evidence>
<dbReference type="PANTHER" id="PTHR30069:SF28">
    <property type="entry name" value="TONB-DEPENDENT RECEPTOR YNCD-RELATED"/>
    <property type="match status" value="1"/>
</dbReference>
<keyword evidence="3 8" id="KW-1134">Transmembrane beta strand</keyword>
<feature type="domain" description="TonB-dependent receptor-like beta-barrel" evidence="11">
    <location>
        <begin position="256"/>
        <end position="645"/>
    </location>
</feature>
<dbReference type="Gene3D" id="2.170.130.10">
    <property type="entry name" value="TonB-dependent receptor, plug domain"/>
    <property type="match status" value="1"/>
</dbReference>
<accession>A0A1T4L929</accession>
<feature type="domain" description="TonB-dependent receptor plug" evidence="12">
    <location>
        <begin position="42"/>
        <end position="148"/>
    </location>
</feature>
<dbReference type="GO" id="GO:0044718">
    <property type="term" value="P:siderophore transmembrane transport"/>
    <property type="evidence" value="ECO:0007669"/>
    <property type="project" value="TreeGrafter"/>
</dbReference>
<dbReference type="Gene3D" id="2.40.170.20">
    <property type="entry name" value="TonB-dependent receptor, beta-barrel domain"/>
    <property type="match status" value="1"/>
</dbReference>
<dbReference type="InterPro" id="IPR036942">
    <property type="entry name" value="Beta-barrel_TonB_sf"/>
</dbReference>
<feature type="chain" id="PRO_5012549516" evidence="10">
    <location>
        <begin position="17"/>
        <end position="685"/>
    </location>
</feature>
<dbReference type="InterPro" id="IPR039426">
    <property type="entry name" value="TonB-dep_rcpt-like"/>
</dbReference>
<organism evidence="13 14">
    <name type="scientific">Sediminibacterium ginsengisoli</name>
    <dbReference type="NCBI Taxonomy" id="413434"/>
    <lineage>
        <taxon>Bacteria</taxon>
        <taxon>Pseudomonadati</taxon>
        <taxon>Bacteroidota</taxon>
        <taxon>Chitinophagia</taxon>
        <taxon>Chitinophagales</taxon>
        <taxon>Chitinophagaceae</taxon>
        <taxon>Sediminibacterium</taxon>
    </lineage>
</organism>
<dbReference type="Pfam" id="PF07715">
    <property type="entry name" value="Plug"/>
    <property type="match status" value="1"/>
</dbReference>
<evidence type="ECO:0000313" key="13">
    <source>
        <dbReference type="EMBL" id="SJZ51078.1"/>
    </source>
</evidence>
<dbReference type="AlphaFoldDB" id="A0A1T4L929"/>
<proteinExistence type="inferred from homology"/>
<evidence type="ECO:0000259" key="12">
    <source>
        <dbReference type="Pfam" id="PF07715"/>
    </source>
</evidence>
<sequence>MRPFLLFCLLPLTVWAQQPKADTTTLLEEVTVSSFHSTVRWKEAPAAVAVIGKDELQRYAPVSLVPVLNILPGARMEERSPGSYRLSVRGSLLRSPFGVRNVKVYWNQLPLTDGGGNTYLNLVDMNSITGATLLKGPAASMYGAGTGGVLLLNSNTAFSDRISDEAALAVTGGSFGQFQQRASWQHTGPGITSSLQQVHQQAAGYREQSAMRRDAISWQSAWKSQRNQLRALVFYTDLYYQTPGGLTLAQWEANPVQARPPAGALPGAVQQKAAIYNRTLFAGIQDELTISDILRLAAFVTGSRTGFSNPFITNYEKRNETNFSAGAHIGYHKKGPAGEFSWITGTEWLYNHSAIDNYGNKGGMSDTIQYRDRVHALQWSAFSQLSFGITRWELAAGLSINEQRFRYRRLENIQHEHKTTGIVAMPRFSVLYKVSGDLSLYATAAQGFSPPSLAELRPSDGNYYGDLKAEQGWNYELGFKGYLFNQRGTFDISAYYFRLRDAIVRRNSNTGAEYFVNAGGTIQKGTEARFGYRLPLNGKGWLQTINAWSSYAFQPYYFDDYRQGNADYSGNPLTGVPQQVIAAGLDLTMAKGFYFNISASLVSSLPLNDANDERAKAYQLLQAKAGYKTQLGTQELHVYAGADNLLDQRYSLGNDINAAGRRYYNAAAGRNFFAGISWSLKRARD</sequence>
<keyword evidence="4 8" id="KW-0812">Transmembrane</keyword>
<comment type="subcellular location">
    <subcellularLocation>
        <location evidence="1 8">Cell outer membrane</location>
        <topology evidence="1 8">Multi-pass membrane protein</topology>
    </subcellularLocation>
</comment>
<keyword evidence="10" id="KW-0732">Signal</keyword>
<dbReference type="GO" id="GO:0015344">
    <property type="term" value="F:siderophore uptake transmembrane transporter activity"/>
    <property type="evidence" value="ECO:0007669"/>
    <property type="project" value="TreeGrafter"/>
</dbReference>
<name>A0A1T4L929_9BACT</name>
<keyword evidence="6 8" id="KW-0472">Membrane</keyword>
<evidence type="ECO:0000256" key="5">
    <source>
        <dbReference type="ARBA" id="ARBA00023077"/>
    </source>
</evidence>
<reference evidence="13 14" key="1">
    <citation type="submission" date="2017-02" db="EMBL/GenBank/DDBJ databases">
        <authorList>
            <person name="Peterson S.W."/>
        </authorList>
    </citation>
    <scope>NUCLEOTIDE SEQUENCE [LARGE SCALE GENOMIC DNA]</scope>
    <source>
        <strain evidence="13 14">DSM 22335</strain>
    </source>
</reference>
<dbReference type="InterPro" id="IPR037066">
    <property type="entry name" value="Plug_dom_sf"/>
</dbReference>
<evidence type="ECO:0000259" key="11">
    <source>
        <dbReference type="Pfam" id="PF00593"/>
    </source>
</evidence>
<dbReference type="PANTHER" id="PTHR30069">
    <property type="entry name" value="TONB-DEPENDENT OUTER MEMBRANE RECEPTOR"/>
    <property type="match status" value="1"/>
</dbReference>
<keyword evidence="5 9" id="KW-0798">TonB box</keyword>
<gene>
    <name evidence="13" type="ORF">SAMN04488132_102369</name>
</gene>
<evidence type="ECO:0000256" key="4">
    <source>
        <dbReference type="ARBA" id="ARBA00022692"/>
    </source>
</evidence>
<dbReference type="InterPro" id="IPR000531">
    <property type="entry name" value="Beta-barrel_TonB"/>
</dbReference>
<dbReference type="RefSeq" id="WP_176112903.1">
    <property type="nucleotide sequence ID" value="NZ_FUWH01000002.1"/>
</dbReference>
<evidence type="ECO:0000313" key="14">
    <source>
        <dbReference type="Proteomes" id="UP000190888"/>
    </source>
</evidence>
<dbReference type="InterPro" id="IPR012910">
    <property type="entry name" value="Plug_dom"/>
</dbReference>
<evidence type="ECO:0000256" key="3">
    <source>
        <dbReference type="ARBA" id="ARBA00022452"/>
    </source>
</evidence>
<dbReference type="Pfam" id="PF00593">
    <property type="entry name" value="TonB_dep_Rec_b-barrel"/>
    <property type="match status" value="1"/>
</dbReference>
<dbReference type="SUPFAM" id="SSF56935">
    <property type="entry name" value="Porins"/>
    <property type="match status" value="1"/>
</dbReference>
<keyword evidence="2 8" id="KW-0813">Transport</keyword>
<protein>
    <submittedName>
        <fullName evidence="13">Iron complex outermembrane recepter protein</fullName>
    </submittedName>
</protein>